<proteinExistence type="predicted"/>
<feature type="non-terminal residue" evidence="1">
    <location>
        <position position="1"/>
    </location>
</feature>
<reference evidence="1" key="1">
    <citation type="submission" date="2021-06" db="EMBL/GenBank/DDBJ databases">
        <authorList>
            <person name="Kallberg Y."/>
            <person name="Tangrot J."/>
            <person name="Rosling A."/>
        </authorList>
    </citation>
    <scope>NUCLEOTIDE SEQUENCE</scope>
    <source>
        <strain evidence="1">IL203A</strain>
    </source>
</reference>
<protein>
    <submittedName>
        <fullName evidence="1">5444_t:CDS:1</fullName>
    </submittedName>
</protein>
<dbReference type="EMBL" id="CAJVPU010027827">
    <property type="protein sequence ID" value="CAG8705014.1"/>
    <property type="molecule type" value="Genomic_DNA"/>
</dbReference>
<accession>A0ACA9PDE0</accession>
<evidence type="ECO:0000313" key="2">
    <source>
        <dbReference type="Proteomes" id="UP000789702"/>
    </source>
</evidence>
<sequence length="259" mass="29613">YGYNNVLISQTIPSINATVNSSTTYLNISFNDLIALSTPTSNITSNITIYKASDNSIRQRISATMDNFCNISEFTVVSIPVIKSTFNEYGEQYFVTMDNNFVQDFFYEPLKGIHDGIWTLKTDILDNQKNDSDKAIMGSVRLTKAASKQFLALHKNKQLERIDNLLNELAKKVPINRSCLSSDNRFYNAFYDQIVILIRININNNKIKRTASEVFSDINTMITYKNITTFSLNVTNDLDNDYGFQPRRELIVSQEMIQN</sequence>
<organism evidence="1 2">
    <name type="scientific">Dentiscutata heterogama</name>
    <dbReference type="NCBI Taxonomy" id="1316150"/>
    <lineage>
        <taxon>Eukaryota</taxon>
        <taxon>Fungi</taxon>
        <taxon>Fungi incertae sedis</taxon>
        <taxon>Mucoromycota</taxon>
        <taxon>Glomeromycotina</taxon>
        <taxon>Glomeromycetes</taxon>
        <taxon>Diversisporales</taxon>
        <taxon>Gigasporaceae</taxon>
        <taxon>Dentiscutata</taxon>
    </lineage>
</organism>
<gene>
    <name evidence="1" type="ORF">DHETER_LOCUS11951</name>
</gene>
<keyword evidence="2" id="KW-1185">Reference proteome</keyword>
<dbReference type="Proteomes" id="UP000789702">
    <property type="component" value="Unassembled WGS sequence"/>
</dbReference>
<name>A0ACA9PDE0_9GLOM</name>
<comment type="caution">
    <text evidence="1">The sequence shown here is derived from an EMBL/GenBank/DDBJ whole genome shotgun (WGS) entry which is preliminary data.</text>
</comment>
<evidence type="ECO:0000313" key="1">
    <source>
        <dbReference type="EMBL" id="CAG8705014.1"/>
    </source>
</evidence>